<feature type="transmembrane region" description="Helical" evidence="7">
    <location>
        <begin position="74"/>
        <end position="97"/>
    </location>
</feature>
<dbReference type="Pfam" id="PF01943">
    <property type="entry name" value="Polysacc_synt"/>
    <property type="match status" value="1"/>
</dbReference>
<dbReference type="EMBL" id="BAABJQ010000034">
    <property type="protein sequence ID" value="GAA5198575.1"/>
    <property type="molecule type" value="Genomic_DNA"/>
</dbReference>
<name>A0ABP9SP46_9ACTN</name>
<keyword evidence="3 7" id="KW-0812">Transmembrane</keyword>
<feature type="region of interest" description="Disordered" evidence="6">
    <location>
        <begin position="516"/>
        <end position="540"/>
    </location>
</feature>
<keyword evidence="9" id="KW-1185">Reference proteome</keyword>
<dbReference type="Proteomes" id="UP001501570">
    <property type="component" value="Unassembled WGS sequence"/>
</dbReference>
<dbReference type="InterPro" id="IPR050833">
    <property type="entry name" value="Poly_Biosynth_Transport"/>
</dbReference>
<feature type="compositionally biased region" description="Pro residues" evidence="6">
    <location>
        <begin position="516"/>
        <end position="530"/>
    </location>
</feature>
<proteinExistence type="predicted"/>
<keyword evidence="5 7" id="KW-0472">Membrane</keyword>
<dbReference type="PANTHER" id="PTHR30250:SF26">
    <property type="entry name" value="PSMA PROTEIN"/>
    <property type="match status" value="1"/>
</dbReference>
<dbReference type="InterPro" id="IPR002797">
    <property type="entry name" value="Polysacc_synth"/>
</dbReference>
<evidence type="ECO:0000313" key="9">
    <source>
        <dbReference type="Proteomes" id="UP001501570"/>
    </source>
</evidence>
<feature type="transmembrane region" description="Helical" evidence="7">
    <location>
        <begin position="385"/>
        <end position="404"/>
    </location>
</feature>
<evidence type="ECO:0000256" key="1">
    <source>
        <dbReference type="ARBA" id="ARBA00004651"/>
    </source>
</evidence>
<feature type="transmembrane region" description="Helical" evidence="7">
    <location>
        <begin position="326"/>
        <end position="351"/>
    </location>
</feature>
<organism evidence="8 9">
    <name type="scientific">Rugosimonospora acidiphila</name>
    <dbReference type="NCBI Taxonomy" id="556531"/>
    <lineage>
        <taxon>Bacteria</taxon>
        <taxon>Bacillati</taxon>
        <taxon>Actinomycetota</taxon>
        <taxon>Actinomycetes</taxon>
        <taxon>Micromonosporales</taxon>
        <taxon>Micromonosporaceae</taxon>
        <taxon>Rugosimonospora</taxon>
    </lineage>
</organism>
<feature type="transmembrane region" description="Helical" evidence="7">
    <location>
        <begin position="140"/>
        <end position="162"/>
    </location>
</feature>
<feature type="transmembrane region" description="Helical" evidence="7">
    <location>
        <begin position="416"/>
        <end position="439"/>
    </location>
</feature>
<keyword evidence="4 7" id="KW-1133">Transmembrane helix</keyword>
<evidence type="ECO:0000313" key="8">
    <source>
        <dbReference type="EMBL" id="GAA5198575.1"/>
    </source>
</evidence>
<protein>
    <submittedName>
        <fullName evidence="8">Oligosaccharide flippase family protein</fullName>
    </submittedName>
</protein>
<gene>
    <name evidence="8" type="ORF">GCM10023322_72210</name>
</gene>
<reference evidence="9" key="1">
    <citation type="journal article" date="2019" name="Int. J. Syst. Evol. Microbiol.">
        <title>The Global Catalogue of Microorganisms (GCM) 10K type strain sequencing project: providing services to taxonomists for standard genome sequencing and annotation.</title>
        <authorList>
            <consortium name="The Broad Institute Genomics Platform"/>
            <consortium name="The Broad Institute Genome Sequencing Center for Infectious Disease"/>
            <person name="Wu L."/>
            <person name="Ma J."/>
        </authorList>
    </citation>
    <scope>NUCLEOTIDE SEQUENCE [LARGE SCALE GENOMIC DNA]</scope>
    <source>
        <strain evidence="9">JCM 18304</strain>
    </source>
</reference>
<comment type="subcellular location">
    <subcellularLocation>
        <location evidence="1">Cell membrane</location>
        <topology evidence="1">Multi-pass membrane protein</topology>
    </subcellularLocation>
</comment>
<evidence type="ECO:0000256" key="5">
    <source>
        <dbReference type="ARBA" id="ARBA00023136"/>
    </source>
</evidence>
<feature type="transmembrane region" description="Helical" evidence="7">
    <location>
        <begin position="451"/>
        <end position="476"/>
    </location>
</feature>
<evidence type="ECO:0000256" key="6">
    <source>
        <dbReference type="SAM" id="MobiDB-lite"/>
    </source>
</evidence>
<evidence type="ECO:0000256" key="7">
    <source>
        <dbReference type="SAM" id="Phobius"/>
    </source>
</evidence>
<feature type="transmembrane region" description="Helical" evidence="7">
    <location>
        <begin position="264"/>
        <end position="286"/>
    </location>
</feature>
<feature type="transmembrane region" description="Helical" evidence="7">
    <location>
        <begin position="31"/>
        <end position="53"/>
    </location>
</feature>
<sequence length="540" mass="55165">MLAARVVMAAASLASLPVAYTRLGERAYGVWVLLGGLMAIMALADLGLGSALVREVARAASGERRGRLGAMLGLGLVWGVCAGVLALVGIALGWSWLVSLMHLGDLSTQAWHAALWLALGLLFNGVEVPWRAVLEGTQRYGALACVSGGTALAGAALAVFVLRRGGGLVELSASSAAASALRTGLIAGLARRYEPAMAPRVRGIEADDLRSMRGYGMRVQISSASAAANTEMDRFFLGGLFGPATAGGFDVGCRLLNLLRLPPGLVLVALFPAAVAGAATGGPSWLDRFHLLATRYLTVCLAPAAAALMVCADPLVRLWLGHQVSWGAANLAVLVPAYAVNLAAGAATVVTRAEGRPGRETRYVLLSVAINFALTYPLARLVGPLGVPLATAIGVVASTGYFMLHFHRTSGRPIPPLVRVVWPPVMVAAIAGTVGAVAARFLPDGPDRWGAAAAVLCRGGLILAVAGALLVASGCVGRGDWRRLRGLVRRVAPAAAQPTVASPAIAPPTIAPPTIPPPAVAPPIAPPGLPPAAEMAGGGR</sequence>
<evidence type="ECO:0000256" key="3">
    <source>
        <dbReference type="ARBA" id="ARBA00022692"/>
    </source>
</evidence>
<dbReference type="PANTHER" id="PTHR30250">
    <property type="entry name" value="PST FAMILY PREDICTED COLANIC ACID TRANSPORTER"/>
    <property type="match status" value="1"/>
</dbReference>
<feature type="transmembrane region" description="Helical" evidence="7">
    <location>
        <begin position="363"/>
        <end position="379"/>
    </location>
</feature>
<feature type="transmembrane region" description="Helical" evidence="7">
    <location>
        <begin position="109"/>
        <end position="128"/>
    </location>
</feature>
<evidence type="ECO:0000256" key="2">
    <source>
        <dbReference type="ARBA" id="ARBA00022475"/>
    </source>
</evidence>
<accession>A0ABP9SP46</accession>
<comment type="caution">
    <text evidence="8">The sequence shown here is derived from an EMBL/GenBank/DDBJ whole genome shotgun (WGS) entry which is preliminary data.</text>
</comment>
<evidence type="ECO:0000256" key="4">
    <source>
        <dbReference type="ARBA" id="ARBA00022989"/>
    </source>
</evidence>
<feature type="transmembrane region" description="Helical" evidence="7">
    <location>
        <begin position="298"/>
        <end position="320"/>
    </location>
</feature>
<keyword evidence="2" id="KW-1003">Cell membrane</keyword>